<dbReference type="PANTHER" id="PTHR31204">
    <property type="entry name" value="SIGMA INTRACELLULAR RECEPTOR 2"/>
    <property type="match status" value="1"/>
</dbReference>
<dbReference type="PROSITE" id="PS51751">
    <property type="entry name" value="EXPERA"/>
    <property type="match status" value="1"/>
</dbReference>
<keyword evidence="4 5" id="KW-0472">Membrane</keyword>
<dbReference type="GO" id="GO:0016020">
    <property type="term" value="C:membrane"/>
    <property type="evidence" value="ECO:0007669"/>
    <property type="project" value="UniProtKB-SubCell"/>
</dbReference>
<dbReference type="Proteomes" id="UP000248706">
    <property type="component" value="Unassembled WGS sequence"/>
</dbReference>
<sequence length="185" mass="21427">MTTLEPVPLSQRRLDWLLIAFFVINLLFVSYLIDIEQIIIPDPWHFSYPLWPPRPVVDLIHWWGQHFDPLLMARPVFFKVTIWLDDLLYGPFYLVAIYAYAKGREWIRLPSIIYAVAMIEGVVIILSEEAFGAYRSPHLGLVIAANASWIIFPLVILFRMGLREHPFSRPVALSKPVLTEEGVRG</sequence>
<evidence type="ECO:0000256" key="3">
    <source>
        <dbReference type="ARBA" id="ARBA00022989"/>
    </source>
</evidence>
<evidence type="ECO:0000259" key="6">
    <source>
        <dbReference type="PROSITE" id="PS51751"/>
    </source>
</evidence>
<accession>A0A328VPU5</accession>
<dbReference type="PANTHER" id="PTHR31204:SF1">
    <property type="entry name" value="SIGMA INTRACELLULAR RECEPTOR 2"/>
    <property type="match status" value="1"/>
</dbReference>
<keyword evidence="8" id="KW-1185">Reference proteome</keyword>
<feature type="transmembrane region" description="Helical" evidence="5">
    <location>
        <begin position="14"/>
        <end position="33"/>
    </location>
</feature>
<gene>
    <name evidence="7" type="ORF">A4R35_16820</name>
</gene>
<name>A0A328VPU5_9CHLR</name>
<feature type="transmembrane region" description="Helical" evidence="5">
    <location>
        <begin position="107"/>
        <end position="126"/>
    </location>
</feature>
<evidence type="ECO:0000256" key="2">
    <source>
        <dbReference type="ARBA" id="ARBA00022692"/>
    </source>
</evidence>
<keyword evidence="2 5" id="KW-0812">Transmembrane</keyword>
<organism evidence="7 8">
    <name type="scientific">Thermogemmatispora tikiterensis</name>
    <dbReference type="NCBI Taxonomy" id="1825093"/>
    <lineage>
        <taxon>Bacteria</taxon>
        <taxon>Bacillati</taxon>
        <taxon>Chloroflexota</taxon>
        <taxon>Ktedonobacteria</taxon>
        <taxon>Thermogemmatisporales</taxon>
        <taxon>Thermogemmatisporaceae</taxon>
        <taxon>Thermogemmatispora</taxon>
    </lineage>
</organism>
<comment type="subcellular location">
    <subcellularLocation>
        <location evidence="1">Membrane</location>
        <topology evidence="1">Multi-pass membrane protein</topology>
    </subcellularLocation>
</comment>
<feature type="transmembrane region" description="Helical" evidence="5">
    <location>
        <begin position="80"/>
        <end position="100"/>
    </location>
</feature>
<evidence type="ECO:0000313" key="7">
    <source>
        <dbReference type="EMBL" id="RAQ97204.1"/>
    </source>
</evidence>
<dbReference type="AlphaFoldDB" id="A0A328VPU5"/>
<protein>
    <recommendedName>
        <fullName evidence="6">EXPERA domain-containing protein</fullName>
    </recommendedName>
</protein>
<dbReference type="EMBL" id="MCIF01000002">
    <property type="protein sequence ID" value="RAQ97204.1"/>
    <property type="molecule type" value="Genomic_DNA"/>
</dbReference>
<feature type="transmembrane region" description="Helical" evidence="5">
    <location>
        <begin position="138"/>
        <end position="158"/>
    </location>
</feature>
<proteinExistence type="predicted"/>
<dbReference type="InterPro" id="IPR051987">
    <property type="entry name" value="Sigma-2_receptor-like"/>
</dbReference>
<evidence type="ECO:0000313" key="8">
    <source>
        <dbReference type="Proteomes" id="UP000248706"/>
    </source>
</evidence>
<evidence type="ECO:0000256" key="5">
    <source>
        <dbReference type="SAM" id="Phobius"/>
    </source>
</evidence>
<keyword evidence="3 5" id="KW-1133">Transmembrane helix</keyword>
<evidence type="ECO:0000256" key="1">
    <source>
        <dbReference type="ARBA" id="ARBA00004141"/>
    </source>
</evidence>
<dbReference type="RefSeq" id="WP_189361949.1">
    <property type="nucleotide sequence ID" value="NZ_MCIF01000002.1"/>
</dbReference>
<dbReference type="InterPro" id="IPR033118">
    <property type="entry name" value="EXPERA"/>
</dbReference>
<feature type="domain" description="EXPERA" evidence="6">
    <location>
        <begin position="14"/>
        <end position="157"/>
    </location>
</feature>
<evidence type="ECO:0000256" key="4">
    <source>
        <dbReference type="ARBA" id="ARBA00023136"/>
    </source>
</evidence>
<reference evidence="7 8" key="1">
    <citation type="submission" date="2016-08" db="EMBL/GenBank/DDBJ databases">
        <title>Analysis of Carbohydrate Active Enzymes in Thermogemmatispora T81 Reveals Carbohydrate Degradation Ability.</title>
        <authorList>
            <person name="Tomazini A."/>
            <person name="Lal S."/>
            <person name="Stott M."/>
            <person name="Henrissat B."/>
            <person name="Polikarpov I."/>
            <person name="Sparling R."/>
            <person name="Levin D.B."/>
        </authorList>
    </citation>
    <scope>NUCLEOTIDE SEQUENCE [LARGE SCALE GENOMIC DNA]</scope>
    <source>
        <strain evidence="7 8">T81</strain>
    </source>
</reference>
<comment type="caution">
    <text evidence="7">The sequence shown here is derived from an EMBL/GenBank/DDBJ whole genome shotgun (WGS) entry which is preliminary data.</text>
</comment>
<dbReference type="Pfam" id="PF05241">
    <property type="entry name" value="EBP"/>
    <property type="match status" value="1"/>
</dbReference>